<dbReference type="SUPFAM" id="SSF48230">
    <property type="entry name" value="Chondroitin AC/alginate lyase"/>
    <property type="match status" value="1"/>
</dbReference>
<dbReference type="GO" id="GO:0016829">
    <property type="term" value="F:lyase activity"/>
    <property type="evidence" value="ECO:0007669"/>
    <property type="project" value="UniProtKB-KW"/>
</dbReference>
<feature type="chain" id="PRO_5045599320" evidence="3">
    <location>
        <begin position="25"/>
        <end position="367"/>
    </location>
</feature>
<proteinExistence type="predicted"/>
<accession>A0ABS3Y9G3</accession>
<keyword evidence="1 3" id="KW-0732">Signal</keyword>
<dbReference type="RefSeq" id="WP_209142351.1">
    <property type="nucleotide sequence ID" value="NZ_JAGHKP010000001.1"/>
</dbReference>
<dbReference type="Proteomes" id="UP000679126">
    <property type="component" value="Unassembled WGS sequence"/>
</dbReference>
<evidence type="ECO:0000313" key="5">
    <source>
        <dbReference type="EMBL" id="MBO9150774.1"/>
    </source>
</evidence>
<keyword evidence="2 5" id="KW-0456">Lyase</keyword>
<reference evidence="6" key="1">
    <citation type="submission" date="2021-03" db="EMBL/GenBank/DDBJ databases">
        <title>Assistant Professor.</title>
        <authorList>
            <person name="Huq M.A."/>
        </authorList>
    </citation>
    <scope>NUCLEOTIDE SEQUENCE [LARGE SCALE GENOMIC DNA]</scope>
    <source>
        <strain evidence="6">MAH-28</strain>
    </source>
</reference>
<evidence type="ECO:0000256" key="3">
    <source>
        <dbReference type="SAM" id="SignalP"/>
    </source>
</evidence>
<feature type="signal peptide" evidence="3">
    <location>
        <begin position="1"/>
        <end position="24"/>
    </location>
</feature>
<evidence type="ECO:0000256" key="2">
    <source>
        <dbReference type="ARBA" id="ARBA00023239"/>
    </source>
</evidence>
<organism evidence="5 6">
    <name type="scientific">Chitinophaga chungangae</name>
    <dbReference type="NCBI Taxonomy" id="2821488"/>
    <lineage>
        <taxon>Bacteria</taxon>
        <taxon>Pseudomonadati</taxon>
        <taxon>Bacteroidota</taxon>
        <taxon>Chitinophagia</taxon>
        <taxon>Chitinophagales</taxon>
        <taxon>Chitinophagaceae</taxon>
        <taxon>Chitinophaga</taxon>
    </lineage>
</organism>
<feature type="domain" description="Alginate lyase" evidence="4">
    <location>
        <begin position="62"/>
        <end position="299"/>
    </location>
</feature>
<evidence type="ECO:0000313" key="6">
    <source>
        <dbReference type="Proteomes" id="UP000679126"/>
    </source>
</evidence>
<keyword evidence="6" id="KW-1185">Reference proteome</keyword>
<dbReference type="InterPro" id="IPR008929">
    <property type="entry name" value="Chondroitin_lyas"/>
</dbReference>
<name>A0ABS3Y9G3_9BACT</name>
<dbReference type="Pfam" id="PF05426">
    <property type="entry name" value="Alginate_lyase"/>
    <property type="match status" value="1"/>
</dbReference>
<dbReference type="InterPro" id="IPR008397">
    <property type="entry name" value="Alginate_lyase_dom"/>
</dbReference>
<dbReference type="EMBL" id="JAGHKP010000001">
    <property type="protein sequence ID" value="MBO9150774.1"/>
    <property type="molecule type" value="Genomic_DNA"/>
</dbReference>
<gene>
    <name evidence="5" type="ORF">J7I43_01030</name>
</gene>
<evidence type="ECO:0000256" key="1">
    <source>
        <dbReference type="ARBA" id="ARBA00022729"/>
    </source>
</evidence>
<dbReference type="Gene3D" id="1.50.10.100">
    <property type="entry name" value="Chondroitin AC/alginate lyase"/>
    <property type="match status" value="1"/>
</dbReference>
<comment type="caution">
    <text evidence="5">The sequence shown here is derived from an EMBL/GenBank/DDBJ whole genome shotgun (WGS) entry which is preliminary data.</text>
</comment>
<sequence length="367" mass="41945">MILRSLKTSFLLPLFLLCATGLSAQQHPGGMHPKAQIDYVKEQVRLKKEPFLSAEKQLLSKADEALSATHHALADFDIPGYYIKPKEHRENSQSIQTDGFAAYSCALAWQLTGKKKYAEKALYFLNAWAATNTTYSNYDGALVLSYSGTSMVMAAELARDFKGWKKADRERFAGWVKNVYRKATNEIRNRKNNWADWGRFGSILADYYLDDQTDLAENVRLIKSDLFEKIAADGHMPEEVRREKNGIWYTYFSLAPITAACWVTYNATGENLFALEKEGRSIKKALDYLLYYQQHPSEWKWFANPNLGSPNSGTGFWPANLLESMYGIYKDASYQNFTAPYRPIVYEKHHFAWTFPTLMPVAIGGYK</sequence>
<protein>
    <submittedName>
        <fullName evidence="5">Alginate lyase family protein</fullName>
    </submittedName>
</protein>
<evidence type="ECO:0000259" key="4">
    <source>
        <dbReference type="Pfam" id="PF05426"/>
    </source>
</evidence>